<accession>A0A9D4RLW9</accession>
<proteinExistence type="predicted"/>
<protein>
    <submittedName>
        <fullName evidence="1">Uncharacterized protein</fullName>
    </submittedName>
</protein>
<name>A0A9D4RLW9_DREPO</name>
<reference evidence="1" key="1">
    <citation type="journal article" date="2019" name="bioRxiv">
        <title>The Genome of the Zebra Mussel, Dreissena polymorpha: A Resource for Invasive Species Research.</title>
        <authorList>
            <person name="McCartney M.A."/>
            <person name="Auch B."/>
            <person name="Kono T."/>
            <person name="Mallez S."/>
            <person name="Zhang Y."/>
            <person name="Obille A."/>
            <person name="Becker A."/>
            <person name="Abrahante J.E."/>
            <person name="Garbe J."/>
            <person name="Badalamenti J.P."/>
            <person name="Herman A."/>
            <person name="Mangelson H."/>
            <person name="Liachko I."/>
            <person name="Sullivan S."/>
            <person name="Sone E.D."/>
            <person name="Koren S."/>
            <person name="Silverstein K.A.T."/>
            <person name="Beckman K.B."/>
            <person name="Gohl D.M."/>
        </authorList>
    </citation>
    <scope>NUCLEOTIDE SEQUENCE</scope>
    <source>
        <strain evidence="1">Duluth1</strain>
        <tissue evidence="1">Whole animal</tissue>
    </source>
</reference>
<dbReference type="Proteomes" id="UP000828390">
    <property type="component" value="Unassembled WGS sequence"/>
</dbReference>
<comment type="caution">
    <text evidence="1">The sequence shown here is derived from an EMBL/GenBank/DDBJ whole genome shotgun (WGS) entry which is preliminary data.</text>
</comment>
<keyword evidence="2" id="KW-1185">Reference proteome</keyword>
<gene>
    <name evidence="1" type="ORF">DPMN_034244</name>
</gene>
<dbReference type="AlphaFoldDB" id="A0A9D4RLW9"/>
<evidence type="ECO:0000313" key="1">
    <source>
        <dbReference type="EMBL" id="KAH3871050.1"/>
    </source>
</evidence>
<evidence type="ECO:0000313" key="2">
    <source>
        <dbReference type="Proteomes" id="UP000828390"/>
    </source>
</evidence>
<reference evidence="1" key="2">
    <citation type="submission" date="2020-11" db="EMBL/GenBank/DDBJ databases">
        <authorList>
            <person name="McCartney M.A."/>
            <person name="Auch B."/>
            <person name="Kono T."/>
            <person name="Mallez S."/>
            <person name="Becker A."/>
            <person name="Gohl D.M."/>
            <person name="Silverstein K.A.T."/>
            <person name="Koren S."/>
            <person name="Bechman K.B."/>
            <person name="Herman A."/>
            <person name="Abrahante J.E."/>
            <person name="Garbe J."/>
        </authorList>
    </citation>
    <scope>NUCLEOTIDE SEQUENCE</scope>
    <source>
        <strain evidence="1">Duluth1</strain>
        <tissue evidence="1">Whole animal</tissue>
    </source>
</reference>
<organism evidence="1 2">
    <name type="scientific">Dreissena polymorpha</name>
    <name type="common">Zebra mussel</name>
    <name type="synonym">Mytilus polymorpha</name>
    <dbReference type="NCBI Taxonomy" id="45954"/>
    <lineage>
        <taxon>Eukaryota</taxon>
        <taxon>Metazoa</taxon>
        <taxon>Spiralia</taxon>
        <taxon>Lophotrochozoa</taxon>
        <taxon>Mollusca</taxon>
        <taxon>Bivalvia</taxon>
        <taxon>Autobranchia</taxon>
        <taxon>Heteroconchia</taxon>
        <taxon>Euheterodonta</taxon>
        <taxon>Imparidentia</taxon>
        <taxon>Neoheterodontei</taxon>
        <taxon>Myida</taxon>
        <taxon>Dreissenoidea</taxon>
        <taxon>Dreissenidae</taxon>
        <taxon>Dreissena</taxon>
    </lineage>
</organism>
<sequence>MSQCATRKIQVSSPKVKVTLQISSNIDPLYGFCEFDSPSTQKKPHDQHAGVRACVD</sequence>
<dbReference type="EMBL" id="JAIWYP010000002">
    <property type="protein sequence ID" value="KAH3871050.1"/>
    <property type="molecule type" value="Genomic_DNA"/>
</dbReference>